<dbReference type="InterPro" id="IPR002483">
    <property type="entry name" value="PWI_dom"/>
</dbReference>
<dbReference type="OrthoDB" id="6275295at2759"/>
<keyword evidence="7" id="KW-1185">Reference proteome</keyword>
<evidence type="ECO:0000256" key="1">
    <source>
        <dbReference type="PROSITE-ProRule" id="PRU00176"/>
    </source>
</evidence>
<dbReference type="Pfam" id="PF01480">
    <property type="entry name" value="PWI"/>
    <property type="match status" value="1"/>
</dbReference>
<dbReference type="InterPro" id="IPR000504">
    <property type="entry name" value="RRM_dom"/>
</dbReference>
<dbReference type="PROSITE" id="PS50102">
    <property type="entry name" value="RRM"/>
    <property type="match status" value="1"/>
</dbReference>
<feature type="domain" description="RRM" evidence="4">
    <location>
        <begin position="107"/>
        <end position="191"/>
    </location>
</feature>
<dbReference type="InterPro" id="IPR012677">
    <property type="entry name" value="Nucleotide-bd_a/b_plait_sf"/>
</dbReference>
<protein>
    <recommendedName>
        <fullName evidence="8">PWI domain-containing protein</fullName>
    </recommendedName>
</protein>
<dbReference type="SMART" id="SM00311">
    <property type="entry name" value="PWI"/>
    <property type="match status" value="1"/>
</dbReference>
<evidence type="ECO:0000313" key="6">
    <source>
        <dbReference type="EMBL" id="KTW26192.1"/>
    </source>
</evidence>
<dbReference type="InterPro" id="IPR035979">
    <property type="entry name" value="RBD_domain_sf"/>
</dbReference>
<feature type="region of interest" description="Disordered" evidence="3">
    <location>
        <begin position="418"/>
        <end position="439"/>
    </location>
</feature>
<dbReference type="CDD" id="cd12446">
    <property type="entry name" value="RRM_RBM25"/>
    <property type="match status" value="1"/>
</dbReference>
<dbReference type="PANTHER" id="PTHR18806">
    <property type="entry name" value="RBM25 PROTEIN"/>
    <property type="match status" value="1"/>
</dbReference>
<organism evidence="6 7">
    <name type="scientific">Pneumocystis carinii (strain B80)</name>
    <name type="common">Rat pneumocystis pneumonia agent</name>
    <name type="synonym">Pneumocystis carinii f. sp. carinii</name>
    <dbReference type="NCBI Taxonomy" id="1408658"/>
    <lineage>
        <taxon>Eukaryota</taxon>
        <taxon>Fungi</taxon>
        <taxon>Dikarya</taxon>
        <taxon>Ascomycota</taxon>
        <taxon>Taphrinomycotina</taxon>
        <taxon>Pneumocystomycetes</taxon>
        <taxon>Pneumocystaceae</taxon>
        <taxon>Pneumocystis</taxon>
    </lineage>
</organism>
<evidence type="ECO:0000256" key="2">
    <source>
        <dbReference type="SAM" id="Coils"/>
    </source>
</evidence>
<dbReference type="Gene3D" id="3.30.70.330">
    <property type="match status" value="1"/>
</dbReference>
<sequence>MYYPSQGPYGTNPQYGYQGYQAYQQNLQAPPGYAPNAMPPQTVGYGVPTNMSKIDFNAPVIHFGANINQMKPQAAVITSAPVLVPKTAPVRDTPSLLQPPTVEQQLRTLFICSIPDYLDDFWIDKILKSVAKLKEWKRASNATGSLRNFGFAEYDDPEHVQRAIIVLENLVIPPPKGDGEGSKIMVVVDQKTREYLDEWNETRENKNPQRDRSLIIQAKSNLTKVLEDFKDPNKRFPKKTSSDDSFRESQASESKDTSKAATITLNVDDELEDIPMEQREAVAREISSFRERSERREHEKLKREEETERRRLELERMSGLFVSSKFTSQASNSTSQRTKNDSIQLSNYSDNFYGQMSKDYQKSVAFVSKESNGYGKSHEDELDDTRTCEEIEKERKNRKQKELEAAFQEREKRWLNREKSRTSALEREMNRDKEEASREARDREIMSRRLAEWNDDLEAEAGVEEYYKDRSSWLRHRAIFRTREMEMDARDRALEERQEAEKLKASMNADSLSKKQALEYKHAESGISKDSGIGPIRLTLSSAKKQTDVPKRVVSEVEKLLEDDDDHYIGNKKPVLLPLEYDDTEAAEDDESKIRRIKEIVASVPSEKEGLWSWSIKWDRLTDSIIEEKIQPFITKKIVEYVGVQEDDLITFILDHLRKKGSAEELAKELEMAMDEEAELFVNKVYRYVIVISEACI</sequence>
<dbReference type="PANTHER" id="PTHR18806:SF4">
    <property type="entry name" value="RNA-BINDING PROTEIN 25"/>
    <property type="match status" value="1"/>
</dbReference>
<dbReference type="EMBL" id="LFVZ01000014">
    <property type="protein sequence ID" value="KTW26192.1"/>
    <property type="molecule type" value="Genomic_DNA"/>
</dbReference>
<dbReference type="GO" id="GO:0003729">
    <property type="term" value="F:mRNA binding"/>
    <property type="evidence" value="ECO:0007669"/>
    <property type="project" value="TreeGrafter"/>
</dbReference>
<comment type="caution">
    <text evidence="6">The sequence shown here is derived from an EMBL/GenBank/DDBJ whole genome shotgun (WGS) entry which is preliminary data.</text>
</comment>
<dbReference type="VEuPathDB" id="FungiDB:T552_03084"/>
<evidence type="ECO:0000259" key="5">
    <source>
        <dbReference type="PROSITE" id="PS51025"/>
    </source>
</evidence>
<name>A0A0W4ZCP4_PNEC8</name>
<evidence type="ECO:0008006" key="8">
    <source>
        <dbReference type="Google" id="ProtNLM"/>
    </source>
</evidence>
<dbReference type="InterPro" id="IPR052768">
    <property type="entry name" value="RBM25"/>
</dbReference>
<feature type="region of interest" description="Disordered" evidence="3">
    <location>
        <begin position="227"/>
        <end position="261"/>
    </location>
</feature>
<dbReference type="Proteomes" id="UP000054454">
    <property type="component" value="Unassembled WGS sequence"/>
</dbReference>
<feature type="compositionally biased region" description="Basic and acidic residues" evidence="3">
    <location>
        <begin position="227"/>
        <end position="247"/>
    </location>
</feature>
<reference evidence="7" key="1">
    <citation type="journal article" date="2016" name="Nat. Commun.">
        <title>Genome analysis of three Pneumocystis species reveals adaptation mechanisms to life exclusively in mammalian hosts.</title>
        <authorList>
            <person name="Ma L."/>
            <person name="Chen Z."/>
            <person name="Huang D.W."/>
            <person name="Kutty G."/>
            <person name="Ishihara M."/>
            <person name="Wang H."/>
            <person name="Abouelleil A."/>
            <person name="Bishop L."/>
            <person name="Davey E."/>
            <person name="Deng R."/>
            <person name="Deng X."/>
            <person name="Fan L."/>
            <person name="Fantoni G."/>
            <person name="Fitzgerald M."/>
            <person name="Gogineni E."/>
            <person name="Goldberg J.M."/>
            <person name="Handley G."/>
            <person name="Hu X."/>
            <person name="Huber C."/>
            <person name="Jiao X."/>
            <person name="Jones K."/>
            <person name="Levin J.Z."/>
            <person name="Liu Y."/>
            <person name="Macdonald P."/>
            <person name="Melnikov A."/>
            <person name="Raley C."/>
            <person name="Sassi M."/>
            <person name="Sherman B.T."/>
            <person name="Song X."/>
            <person name="Sykes S."/>
            <person name="Tran B."/>
            <person name="Walsh L."/>
            <person name="Xia Y."/>
            <person name="Yang J."/>
            <person name="Young S."/>
            <person name="Zeng Q."/>
            <person name="Zheng X."/>
            <person name="Stephens R."/>
            <person name="Nusbaum C."/>
            <person name="Birren B.W."/>
            <person name="Azadi P."/>
            <person name="Lempicki R.A."/>
            <person name="Cuomo C.A."/>
            <person name="Kovacs J.A."/>
        </authorList>
    </citation>
    <scope>NUCLEOTIDE SEQUENCE [LARGE SCALE GENOMIC DNA]</scope>
    <source>
        <strain evidence="7">B80</strain>
    </source>
</reference>
<feature type="domain" description="PWI" evidence="5">
    <location>
        <begin position="609"/>
        <end position="697"/>
    </location>
</feature>
<dbReference type="InterPro" id="IPR034268">
    <property type="entry name" value="RBM25_RRM"/>
</dbReference>
<proteinExistence type="predicted"/>
<evidence type="ECO:0000259" key="4">
    <source>
        <dbReference type="PROSITE" id="PS50102"/>
    </source>
</evidence>
<dbReference type="Gene3D" id="1.20.1390.10">
    <property type="entry name" value="PWI domain"/>
    <property type="match status" value="1"/>
</dbReference>
<dbReference type="SUPFAM" id="SSF54928">
    <property type="entry name" value="RNA-binding domain, RBD"/>
    <property type="match status" value="1"/>
</dbReference>
<dbReference type="RefSeq" id="XP_018224736.1">
    <property type="nucleotide sequence ID" value="XM_018371601.1"/>
</dbReference>
<gene>
    <name evidence="6" type="ORF">T552_03084</name>
</gene>
<evidence type="ECO:0000313" key="7">
    <source>
        <dbReference type="Proteomes" id="UP000054454"/>
    </source>
</evidence>
<dbReference type="PROSITE" id="PS51025">
    <property type="entry name" value="PWI"/>
    <property type="match status" value="1"/>
</dbReference>
<dbReference type="GeneID" id="28937804"/>
<feature type="coiled-coil region" evidence="2">
    <location>
        <begin position="483"/>
        <end position="510"/>
    </location>
</feature>
<keyword evidence="2" id="KW-0175">Coiled coil</keyword>
<dbReference type="GO" id="GO:0005681">
    <property type="term" value="C:spliceosomal complex"/>
    <property type="evidence" value="ECO:0007669"/>
    <property type="project" value="TreeGrafter"/>
</dbReference>
<dbReference type="AlphaFoldDB" id="A0A0W4ZCP4"/>
<evidence type="ECO:0000256" key="3">
    <source>
        <dbReference type="SAM" id="MobiDB-lite"/>
    </source>
</evidence>
<accession>A0A0W4ZCP4</accession>
<keyword evidence="1" id="KW-0694">RNA-binding</keyword>